<dbReference type="InterPro" id="IPR036691">
    <property type="entry name" value="Endo/exonu/phosph_ase_sf"/>
</dbReference>
<keyword evidence="6" id="KW-1185">Reference proteome</keyword>
<dbReference type="PANTHER" id="PTHR14859:SF15">
    <property type="entry name" value="ENDONUCLEASE_EXONUCLEASE_PHOSPHATASE DOMAIN-CONTAINING PROTEIN"/>
    <property type="match status" value="1"/>
</dbReference>
<dbReference type="EMBL" id="BJON01000010">
    <property type="protein sequence ID" value="GED69042.1"/>
    <property type="molecule type" value="Genomic_DNA"/>
</dbReference>
<reference evidence="5" key="1">
    <citation type="submission" date="2015-07" db="EMBL/GenBank/DDBJ databases">
        <title>Genome sequencing project for genomic taxonomy and phylogenomics of Bacillus-like bacteria.</title>
        <authorList>
            <person name="Liu B."/>
            <person name="Wang J."/>
            <person name="Zhu Y."/>
            <person name="Liu G."/>
            <person name="Chen Q."/>
            <person name="Chen Z."/>
            <person name="Lan J."/>
            <person name="Che J."/>
            <person name="Ge C."/>
            <person name="Shi H."/>
            <person name="Pan Z."/>
            <person name="Liu X."/>
        </authorList>
    </citation>
    <scope>NUCLEOTIDE SEQUENCE [LARGE SCALE GENOMIC DNA]</scope>
    <source>
        <strain evidence="5">DSM 9887</strain>
    </source>
</reference>
<dbReference type="PATRIC" id="fig|54915.3.peg.439"/>
<sequence length="274" mass="30725">MRKFWLPLVLLLLFIHFSQGTTLVHNFASSTPAVTSYYVDRLQVVTYNIRGCRDDQGHADPEKVVDALRPLSADVIALQEVDNTLPRSSFVNQVAVIARSLNMNYAFAPSIDFLFGTYGNAVLSKYPILHAASTPLPATREPRSLLDVTLDWYGSPLHVYATHLGVKASEHPEQIKSLYSYLQKKSSETGVLLGDFNMYADNSLLDSVRSLLQDPLYEKHIVLGTLKSKQSRKEIDHIFLSHDLQFLQATAPRIGPSDHYPVLMEIARRATKLA</sequence>
<organism evidence="4 5">
    <name type="scientific">Brevibacillus reuszeri</name>
    <dbReference type="NCBI Taxonomy" id="54915"/>
    <lineage>
        <taxon>Bacteria</taxon>
        <taxon>Bacillati</taxon>
        <taxon>Bacillota</taxon>
        <taxon>Bacilli</taxon>
        <taxon>Bacillales</taxon>
        <taxon>Paenibacillaceae</taxon>
        <taxon>Brevibacillus</taxon>
    </lineage>
</organism>
<dbReference type="GO" id="GO:0004519">
    <property type="term" value="F:endonuclease activity"/>
    <property type="evidence" value="ECO:0007669"/>
    <property type="project" value="UniProtKB-KW"/>
</dbReference>
<feature type="domain" description="Endonuclease/exonuclease/phosphatase" evidence="2">
    <location>
        <begin position="45"/>
        <end position="259"/>
    </location>
</feature>
<feature type="chain" id="PRO_5039055829" evidence="1">
    <location>
        <begin position="21"/>
        <end position="274"/>
    </location>
</feature>
<dbReference type="GO" id="GO:0016020">
    <property type="term" value="C:membrane"/>
    <property type="evidence" value="ECO:0007669"/>
    <property type="project" value="GOC"/>
</dbReference>
<evidence type="ECO:0000256" key="1">
    <source>
        <dbReference type="SAM" id="SignalP"/>
    </source>
</evidence>
<dbReference type="Proteomes" id="UP000319578">
    <property type="component" value="Unassembled WGS sequence"/>
</dbReference>
<evidence type="ECO:0000313" key="3">
    <source>
        <dbReference type="EMBL" id="GED69042.1"/>
    </source>
</evidence>
<evidence type="ECO:0000313" key="6">
    <source>
        <dbReference type="Proteomes" id="UP000319578"/>
    </source>
</evidence>
<dbReference type="EMBL" id="LGIQ01000017">
    <property type="protein sequence ID" value="KNB68548.1"/>
    <property type="molecule type" value="Genomic_DNA"/>
</dbReference>
<keyword evidence="3" id="KW-0378">Hydrolase</keyword>
<dbReference type="GO" id="GO:0006506">
    <property type="term" value="P:GPI anchor biosynthetic process"/>
    <property type="evidence" value="ECO:0007669"/>
    <property type="project" value="TreeGrafter"/>
</dbReference>
<feature type="signal peptide" evidence="1">
    <location>
        <begin position="1"/>
        <end position="20"/>
    </location>
</feature>
<evidence type="ECO:0000259" key="2">
    <source>
        <dbReference type="Pfam" id="PF03372"/>
    </source>
</evidence>
<dbReference type="PANTHER" id="PTHR14859">
    <property type="entry name" value="CALCOFLUOR WHITE HYPERSENSITIVE PROTEIN PRECURSOR"/>
    <property type="match status" value="1"/>
</dbReference>
<gene>
    <name evidence="4" type="ORF">ADS79_31720</name>
    <name evidence="3" type="ORF">BRE01_27440</name>
</gene>
<comment type="caution">
    <text evidence="4">The sequence shown here is derived from an EMBL/GenBank/DDBJ whole genome shotgun (WGS) entry which is preliminary data.</text>
</comment>
<reference evidence="3 6" key="3">
    <citation type="submission" date="2019-06" db="EMBL/GenBank/DDBJ databases">
        <title>Whole genome shotgun sequence of Brevibacillus reuszeri NBRC 15719.</title>
        <authorList>
            <person name="Hosoyama A."/>
            <person name="Uohara A."/>
            <person name="Ohji S."/>
            <person name="Ichikawa N."/>
        </authorList>
    </citation>
    <scope>NUCLEOTIDE SEQUENCE [LARGE SCALE GENOMIC DNA]</scope>
    <source>
        <strain evidence="3 6">NBRC 15719</strain>
    </source>
</reference>
<dbReference type="InterPro" id="IPR005135">
    <property type="entry name" value="Endo/exonuclease/phosphatase"/>
</dbReference>
<dbReference type="SUPFAM" id="SSF56219">
    <property type="entry name" value="DNase I-like"/>
    <property type="match status" value="1"/>
</dbReference>
<dbReference type="AlphaFoldDB" id="A0A0K9YIN0"/>
<evidence type="ECO:0000313" key="4">
    <source>
        <dbReference type="EMBL" id="KNB68548.1"/>
    </source>
</evidence>
<name>A0A0K9YIN0_9BACL</name>
<keyword evidence="3" id="KW-0540">Nuclease</keyword>
<dbReference type="Proteomes" id="UP000036834">
    <property type="component" value="Unassembled WGS sequence"/>
</dbReference>
<proteinExistence type="predicted"/>
<evidence type="ECO:0000313" key="5">
    <source>
        <dbReference type="Proteomes" id="UP000036834"/>
    </source>
</evidence>
<protein>
    <submittedName>
        <fullName evidence="3">Endonuclease</fullName>
    </submittedName>
</protein>
<dbReference type="Pfam" id="PF03372">
    <property type="entry name" value="Exo_endo_phos"/>
    <property type="match status" value="1"/>
</dbReference>
<keyword evidence="3" id="KW-0255">Endonuclease</keyword>
<dbReference type="InterPro" id="IPR051916">
    <property type="entry name" value="GPI-anchor_lipid_remodeler"/>
</dbReference>
<accession>A0A0K9YIN0</accession>
<dbReference type="Gene3D" id="3.60.10.10">
    <property type="entry name" value="Endonuclease/exonuclease/phosphatase"/>
    <property type="match status" value="1"/>
</dbReference>
<dbReference type="RefSeq" id="WP_049742477.1">
    <property type="nucleotide sequence ID" value="NZ_BJON01000010.1"/>
</dbReference>
<dbReference type="STRING" id="54915.ADS79_31720"/>
<reference evidence="4" key="2">
    <citation type="submission" date="2015-07" db="EMBL/GenBank/DDBJ databases">
        <title>MeaNS - Measles Nucleotide Surveillance Program.</title>
        <authorList>
            <person name="Tran T."/>
            <person name="Druce J."/>
        </authorList>
    </citation>
    <scope>NUCLEOTIDE SEQUENCE</scope>
    <source>
        <strain evidence="4">DSM 9887</strain>
    </source>
</reference>
<keyword evidence="1" id="KW-0732">Signal</keyword>